<feature type="region of interest" description="Disordered" evidence="1">
    <location>
        <begin position="538"/>
        <end position="576"/>
    </location>
</feature>
<dbReference type="STRING" id="34475.A0A4Y9Y077"/>
<evidence type="ECO:0000256" key="1">
    <source>
        <dbReference type="SAM" id="MobiDB-lite"/>
    </source>
</evidence>
<feature type="region of interest" description="Disordered" evidence="1">
    <location>
        <begin position="201"/>
        <end position="240"/>
    </location>
</feature>
<dbReference type="EMBL" id="SEKV01000601">
    <property type="protein sequence ID" value="TFY55328.1"/>
    <property type="molecule type" value="Genomic_DNA"/>
</dbReference>
<accession>A0A4Y9Y077</accession>
<dbReference type="Pfam" id="PF24626">
    <property type="entry name" value="SH3_Tf2-1"/>
    <property type="match status" value="1"/>
</dbReference>
<sequence>MAAHDSIIAARVKQTRDANRRRRPAPFVKGDLVYISTKNISLPRGLARKLALKYIGPYKILEDYKNNSYLIELSRNLKRRGVHNVFHSSLLRIHEPNDDRLFPGRLDSQIAELEDKDNEWAIARIVSHTGEREDALFEAEWKSGDQTWVPYSSIRHLGALTDYLELLGCADITHLAAGGGEPPLDPQIYVGFLGIPGTTGATATDIKRRRNRRRKHRKNYQSSRPLSFSSSPSSLDSLDSPSSCPDHSSFYSFLGDLFKNIAMSDNRHHSFFRRTSNGLDGLLRDGNTDVEYFYSVVQLRAIASFDQRLRIHAADGDDNVRGQTVPGGYDAFARMWSRDAECPYQFSRYDPATGRIDVRGQPIPIDDFAPRQEHRGGTTNQPTEGAAPSAPQPGNAATEGSRSKKIYQHLLETNAESDMRRRQFIEAKKAERTRARFERELGQPPLFGTGGTSQPQRPLFGAGGSTAGRKVVKDGRITKKKSAPRAQATASSSAAPATPAVAPANPAAASTSATPVVVVAQVEGDLDRDVEMEETLDLIDFGEEGVENAQDARTETGEGNAGKTRSAKAKGKDKAQ</sequence>
<dbReference type="Proteomes" id="UP000298390">
    <property type="component" value="Unassembled WGS sequence"/>
</dbReference>
<evidence type="ECO:0000259" key="2">
    <source>
        <dbReference type="Pfam" id="PF24626"/>
    </source>
</evidence>
<proteinExistence type="predicted"/>
<evidence type="ECO:0000313" key="3">
    <source>
        <dbReference type="EMBL" id="TFY55328.1"/>
    </source>
</evidence>
<feature type="compositionally biased region" description="Low complexity" evidence="1">
    <location>
        <begin position="222"/>
        <end position="240"/>
    </location>
</feature>
<protein>
    <recommendedName>
        <fullName evidence="2">Tf2-1-like SH3-like domain-containing protein</fullName>
    </recommendedName>
</protein>
<feature type="region of interest" description="Disordered" evidence="1">
    <location>
        <begin position="355"/>
        <end position="403"/>
    </location>
</feature>
<evidence type="ECO:0000313" key="4">
    <source>
        <dbReference type="Proteomes" id="UP000298390"/>
    </source>
</evidence>
<dbReference type="AlphaFoldDB" id="A0A4Y9Y077"/>
<feature type="compositionally biased region" description="Basic residues" evidence="1">
    <location>
        <begin position="207"/>
        <end position="219"/>
    </location>
</feature>
<feature type="domain" description="Tf2-1-like SH3-like" evidence="2">
    <location>
        <begin position="30"/>
        <end position="92"/>
    </location>
</feature>
<reference evidence="3 4" key="1">
    <citation type="submission" date="2019-01" db="EMBL/GenBank/DDBJ databases">
        <title>Genome sequencing of the rare red list fungi Fomitopsis rosea.</title>
        <authorList>
            <person name="Buettner E."/>
            <person name="Kellner H."/>
        </authorList>
    </citation>
    <scope>NUCLEOTIDE SEQUENCE [LARGE SCALE GENOMIC DNA]</scope>
    <source>
        <strain evidence="3 4">DSM 105464</strain>
    </source>
</reference>
<comment type="caution">
    <text evidence="3">The sequence shown here is derived from an EMBL/GenBank/DDBJ whole genome shotgun (WGS) entry which is preliminary data.</text>
</comment>
<feature type="compositionally biased region" description="Low complexity" evidence="1">
    <location>
        <begin position="484"/>
        <end position="513"/>
    </location>
</feature>
<dbReference type="InterPro" id="IPR056924">
    <property type="entry name" value="SH3_Tf2-1"/>
</dbReference>
<gene>
    <name evidence="3" type="ORF">EVJ58_g8315</name>
</gene>
<name>A0A4Y9Y077_9APHY</name>
<feature type="region of interest" description="Disordered" evidence="1">
    <location>
        <begin position="441"/>
        <end position="513"/>
    </location>
</feature>
<organism evidence="3 4">
    <name type="scientific">Rhodofomes roseus</name>
    <dbReference type="NCBI Taxonomy" id="34475"/>
    <lineage>
        <taxon>Eukaryota</taxon>
        <taxon>Fungi</taxon>
        <taxon>Dikarya</taxon>
        <taxon>Basidiomycota</taxon>
        <taxon>Agaricomycotina</taxon>
        <taxon>Agaricomycetes</taxon>
        <taxon>Polyporales</taxon>
        <taxon>Rhodofomes</taxon>
    </lineage>
</organism>